<dbReference type="InterPro" id="IPR029044">
    <property type="entry name" value="Nucleotide-diphossugar_trans"/>
</dbReference>
<name>A0ABR0Y1E4_HUSHU</name>
<dbReference type="PIRSF" id="PIRSF000806">
    <property type="entry name" value="UDPGP"/>
    <property type="match status" value="1"/>
</dbReference>
<evidence type="ECO:0000256" key="10">
    <source>
        <dbReference type="PIRNR" id="PIRNR000806"/>
    </source>
</evidence>
<evidence type="ECO:0000256" key="11">
    <source>
        <dbReference type="SAM" id="MobiDB-lite"/>
    </source>
</evidence>
<evidence type="ECO:0000256" key="7">
    <source>
        <dbReference type="ARBA" id="ARBA00022695"/>
    </source>
</evidence>
<evidence type="ECO:0000256" key="6">
    <source>
        <dbReference type="ARBA" id="ARBA00022679"/>
    </source>
</evidence>
<comment type="subunit">
    <text evidence="3">Homooctamer.</text>
</comment>
<comment type="catalytic activity">
    <reaction evidence="9">
        <text>alpha-D-glucose 1-phosphate + UTP + H(+) = UDP-alpha-D-glucose + diphosphate</text>
        <dbReference type="Rhea" id="RHEA:19889"/>
        <dbReference type="ChEBI" id="CHEBI:15378"/>
        <dbReference type="ChEBI" id="CHEBI:33019"/>
        <dbReference type="ChEBI" id="CHEBI:46398"/>
        <dbReference type="ChEBI" id="CHEBI:58601"/>
        <dbReference type="ChEBI" id="CHEBI:58885"/>
        <dbReference type="EC" id="2.7.7.9"/>
    </reaction>
    <physiologicalReaction direction="left-to-right" evidence="9">
        <dbReference type="Rhea" id="RHEA:19890"/>
    </physiologicalReaction>
</comment>
<dbReference type="Proteomes" id="UP001369086">
    <property type="component" value="Unassembled WGS sequence"/>
</dbReference>
<evidence type="ECO:0000256" key="4">
    <source>
        <dbReference type="ARBA" id="ARBA00012415"/>
    </source>
</evidence>
<dbReference type="EC" id="2.7.7.9" evidence="4 10"/>
<feature type="region of interest" description="Disordered" evidence="11">
    <location>
        <begin position="1"/>
        <end position="43"/>
    </location>
</feature>
<evidence type="ECO:0000313" key="12">
    <source>
        <dbReference type="EMBL" id="KAK6466319.1"/>
    </source>
</evidence>
<feature type="compositionally biased region" description="Basic and acidic residues" evidence="11">
    <location>
        <begin position="20"/>
        <end position="43"/>
    </location>
</feature>
<keyword evidence="7 10" id="KW-0548">Nucleotidyltransferase</keyword>
<evidence type="ECO:0000256" key="9">
    <source>
        <dbReference type="ARBA" id="ARBA00047432"/>
    </source>
</evidence>
<evidence type="ECO:0000256" key="5">
    <source>
        <dbReference type="ARBA" id="ARBA00019048"/>
    </source>
</evidence>
<dbReference type="EMBL" id="JAHFZB010000057">
    <property type="protein sequence ID" value="KAK6466319.1"/>
    <property type="molecule type" value="Genomic_DNA"/>
</dbReference>
<reference evidence="12 13" key="1">
    <citation type="submission" date="2021-05" db="EMBL/GenBank/DDBJ databases">
        <authorList>
            <person name="Zahm M."/>
            <person name="Klopp C."/>
            <person name="Cabau C."/>
            <person name="Kuhl H."/>
            <person name="Suciu R."/>
            <person name="Ciorpac M."/>
            <person name="Holostenco D."/>
            <person name="Gessner J."/>
            <person name="Wuertz S."/>
            <person name="Hohne C."/>
            <person name="Stock M."/>
            <person name="Gislard M."/>
            <person name="Lluch J."/>
            <person name="Milhes M."/>
            <person name="Lampietro C."/>
            <person name="Lopez Roques C."/>
            <person name="Donnadieu C."/>
            <person name="Du K."/>
            <person name="Schartl M."/>
            <person name="Guiguen Y."/>
        </authorList>
    </citation>
    <scope>NUCLEOTIDE SEQUENCE [LARGE SCALE GENOMIC DNA]</scope>
    <source>
        <strain evidence="12">Hh-F2</strain>
        <tissue evidence="12">Blood</tissue>
    </source>
</reference>
<gene>
    <name evidence="12" type="ORF">HHUSO_G36345</name>
</gene>
<organism evidence="12 13">
    <name type="scientific">Huso huso</name>
    <name type="common">Beluga</name>
    <name type="synonym">Acipenser huso</name>
    <dbReference type="NCBI Taxonomy" id="61971"/>
    <lineage>
        <taxon>Eukaryota</taxon>
        <taxon>Metazoa</taxon>
        <taxon>Chordata</taxon>
        <taxon>Craniata</taxon>
        <taxon>Vertebrata</taxon>
        <taxon>Euteleostomi</taxon>
        <taxon>Actinopterygii</taxon>
        <taxon>Chondrostei</taxon>
        <taxon>Acipenseriformes</taxon>
        <taxon>Acipenseridae</taxon>
        <taxon>Huso</taxon>
    </lineage>
</organism>
<protein>
    <recommendedName>
        <fullName evidence="5 10">UTP--glucose-1-phosphate uridylyltransferase</fullName>
        <ecNumber evidence="4 10">2.7.7.9</ecNumber>
    </recommendedName>
</protein>
<evidence type="ECO:0000256" key="2">
    <source>
        <dbReference type="ARBA" id="ARBA00010401"/>
    </source>
</evidence>
<evidence type="ECO:0000313" key="13">
    <source>
        <dbReference type="Proteomes" id="UP001369086"/>
    </source>
</evidence>
<dbReference type="CDD" id="cd00897">
    <property type="entry name" value="UGPase_euk"/>
    <property type="match status" value="1"/>
</dbReference>
<dbReference type="Pfam" id="PF01704">
    <property type="entry name" value="UDPGP"/>
    <property type="match status" value="1"/>
</dbReference>
<dbReference type="InterPro" id="IPR002618">
    <property type="entry name" value="UDPGP_fam"/>
</dbReference>
<comment type="pathway">
    <text evidence="1">Glycan biosynthesis; glycogen biosynthesis.</text>
</comment>
<evidence type="ECO:0000256" key="1">
    <source>
        <dbReference type="ARBA" id="ARBA00004964"/>
    </source>
</evidence>
<keyword evidence="6 10" id="KW-0808">Transferase</keyword>
<dbReference type="Gene3D" id="2.160.10.10">
    <property type="entry name" value="Hexapeptide repeat proteins"/>
    <property type="match status" value="1"/>
</dbReference>
<accession>A0ABR0Y1E4</accession>
<proteinExistence type="inferred from homology"/>
<dbReference type="PANTHER" id="PTHR43511">
    <property type="match status" value="1"/>
</dbReference>
<dbReference type="Gene3D" id="3.90.550.10">
    <property type="entry name" value="Spore Coat Polysaccharide Biosynthesis Protein SpsA, Chain A"/>
    <property type="match status" value="1"/>
</dbReference>
<keyword evidence="13" id="KW-1185">Reference proteome</keyword>
<evidence type="ECO:0000256" key="3">
    <source>
        <dbReference type="ARBA" id="ARBA00011823"/>
    </source>
</evidence>
<evidence type="ECO:0000256" key="8">
    <source>
        <dbReference type="ARBA" id="ARBA00023579"/>
    </source>
</evidence>
<dbReference type="InterPro" id="IPR016267">
    <property type="entry name" value="UDPGP_trans"/>
</dbReference>
<sequence length="541" mass="60403">MSEESLFKNTPLSDWPLPPQKEEIPGLKEEKTSLDTTRGEKNTVLDMISPAREPISQRQAQARPELPGSLETELEQLLESETLEQAQALRRDWQDFKQLHKLFFQRETLSVQWDRIFKPPQEAIQAYETLQARALPEDVSSLLNKLVVVKLNGGLGTSMGVQGPKGLMEVRDDNTFLDLTIQQIAHLNKTHSCDVPLVLMNSSLTEEDTQRSLQRYSHCPVKIHTFLQSRYPLVRKDTMLPLLHPAGWALSGHGDVYASLCRSGLAELFTAQGKEILFISNIDNLGATVDLHILNHLLQEESSATGGRCDFLMEVTDRTRADVKGGTLIELDGKLQLLEIAQVPREHTDEFMSVSEFKIFNTNNLWVSLECVRRLDRQQALHMEIIASSQTLPSGQEVIRLETAAGSAIGSFARPRGVNVPRSRFLPVKTTSDLLLVKSNLYELRGGALEMSERREFKTVPLVKLGAPFTKVQDLRTRFENIPDLLDLDHLTVSGDVTFGKDVVLKGTVIIISNHGSSIAIPSGSILENRVVSGNLSVLDH</sequence>
<dbReference type="SUPFAM" id="SSF53448">
    <property type="entry name" value="Nucleotide-diphospho-sugar transferases"/>
    <property type="match status" value="1"/>
</dbReference>
<comment type="caution">
    <text evidence="12">The sequence shown here is derived from an EMBL/GenBank/DDBJ whole genome shotgun (WGS) entry which is preliminary data.</text>
</comment>
<comment type="similarity">
    <text evidence="2 10">Belongs to the UDPGP type 1 family.</text>
</comment>
<comment type="function">
    <text evidence="8">UTP--glucose-1-phosphate uridylyltransferase catalyzing the conversion of glucose-1-phosphate into UDP-glucose, a crucial precursor for the production of glycogen.</text>
</comment>